<name>A0A0C2FK94_9BILA</name>
<evidence type="ECO:0000313" key="2">
    <source>
        <dbReference type="Proteomes" id="UP000054047"/>
    </source>
</evidence>
<accession>A0A0C2FK94</accession>
<organism evidence="1 2">
    <name type="scientific">Ancylostoma duodenale</name>
    <dbReference type="NCBI Taxonomy" id="51022"/>
    <lineage>
        <taxon>Eukaryota</taxon>
        <taxon>Metazoa</taxon>
        <taxon>Ecdysozoa</taxon>
        <taxon>Nematoda</taxon>
        <taxon>Chromadorea</taxon>
        <taxon>Rhabditida</taxon>
        <taxon>Rhabditina</taxon>
        <taxon>Rhabditomorpha</taxon>
        <taxon>Strongyloidea</taxon>
        <taxon>Ancylostomatidae</taxon>
        <taxon>Ancylostomatinae</taxon>
        <taxon>Ancylostoma</taxon>
    </lineage>
</organism>
<keyword evidence="2" id="KW-1185">Reference proteome</keyword>
<dbReference type="EMBL" id="KN755634">
    <property type="protein sequence ID" value="KIH48995.1"/>
    <property type="molecule type" value="Genomic_DNA"/>
</dbReference>
<dbReference type="InterPro" id="IPR002591">
    <property type="entry name" value="Phosphodiest/P_Trfase"/>
</dbReference>
<dbReference type="GO" id="GO:0016529">
    <property type="term" value="C:sarcoplasmic reticulum"/>
    <property type="evidence" value="ECO:0007669"/>
    <property type="project" value="TreeGrafter"/>
</dbReference>
<dbReference type="Gene3D" id="3.40.720.10">
    <property type="entry name" value="Alkaline Phosphatase, subunit A"/>
    <property type="match status" value="1"/>
</dbReference>
<dbReference type="OrthoDB" id="5841854at2759"/>
<gene>
    <name evidence="1" type="ORF">ANCDUO_20931</name>
</gene>
<dbReference type="InterPro" id="IPR017850">
    <property type="entry name" value="Alkaline_phosphatase_core_sf"/>
</dbReference>
<dbReference type="SUPFAM" id="SSF53649">
    <property type="entry name" value="Alkaline phosphatase-like"/>
    <property type="match status" value="1"/>
</dbReference>
<sequence>MTKCGATAERVYPPFPSRTFPSHYTMVTGLYPESHGIVDNNIFDPSISDKMESMKRGNVDAFYLGDPIWNIYKRNGGRTACLYWPGCAFNISGEED</sequence>
<evidence type="ECO:0000313" key="1">
    <source>
        <dbReference type="EMBL" id="KIH48995.1"/>
    </source>
</evidence>
<dbReference type="PANTHER" id="PTHR10151">
    <property type="entry name" value="ECTONUCLEOTIDE PYROPHOSPHATASE/PHOSPHODIESTERASE"/>
    <property type="match status" value="1"/>
</dbReference>
<dbReference type="Proteomes" id="UP000054047">
    <property type="component" value="Unassembled WGS sequence"/>
</dbReference>
<protein>
    <recommendedName>
        <fullName evidence="3">Type I phosphodiesterase / nucleotide pyrophosphatase</fullName>
    </recommendedName>
</protein>
<dbReference type="GO" id="GO:0055120">
    <property type="term" value="C:striated muscle dense body"/>
    <property type="evidence" value="ECO:0007669"/>
    <property type="project" value="TreeGrafter"/>
</dbReference>
<dbReference type="Pfam" id="PF01663">
    <property type="entry name" value="Phosphodiest"/>
    <property type="match status" value="1"/>
</dbReference>
<dbReference type="PANTHER" id="PTHR10151:SF114">
    <property type="entry name" value="ECTONUCLEOTIDE PYROPHOSPHATASE_PHOSPHODIESTERASE C27A7.3"/>
    <property type="match status" value="1"/>
</dbReference>
<reference evidence="1 2" key="1">
    <citation type="submission" date="2013-12" db="EMBL/GenBank/DDBJ databases">
        <title>Draft genome of the parsitic nematode Ancylostoma duodenale.</title>
        <authorList>
            <person name="Mitreva M."/>
        </authorList>
    </citation>
    <scope>NUCLEOTIDE SEQUENCE [LARGE SCALE GENOMIC DNA]</scope>
    <source>
        <strain evidence="1 2">Zhejiang</strain>
    </source>
</reference>
<proteinExistence type="predicted"/>
<dbReference type="GO" id="GO:0031674">
    <property type="term" value="C:I band"/>
    <property type="evidence" value="ECO:0007669"/>
    <property type="project" value="TreeGrafter"/>
</dbReference>
<evidence type="ECO:0008006" key="3">
    <source>
        <dbReference type="Google" id="ProtNLM"/>
    </source>
</evidence>
<dbReference type="AlphaFoldDB" id="A0A0C2FK94"/>